<comment type="caution">
    <text evidence="2">The sequence shown here is derived from an EMBL/GenBank/DDBJ whole genome shotgun (WGS) entry which is preliminary data.</text>
</comment>
<dbReference type="Proteomes" id="UP000494206">
    <property type="component" value="Unassembled WGS sequence"/>
</dbReference>
<dbReference type="EMBL" id="CADEPM010000004">
    <property type="protein sequence ID" value="CAB3404556.1"/>
    <property type="molecule type" value="Genomic_DNA"/>
</dbReference>
<feature type="coiled-coil region" evidence="1">
    <location>
        <begin position="35"/>
        <end position="179"/>
    </location>
</feature>
<dbReference type="AlphaFoldDB" id="A0A8S1EL47"/>
<feature type="coiled-coil region" evidence="1">
    <location>
        <begin position="436"/>
        <end position="470"/>
    </location>
</feature>
<sequence length="473" mass="56117">MTSNRSPRGPLFSTTTGYSEIDELNRILLVERELVLKTQENYRNLKQNFVELSKENEQLRAKIEAIERENFENEDVRDNFATLQQKSAQIIKNMQLDNEEREARYEQFRVEVLEELQCVYRKEIASQNSEIAKLRNDRNELVKENDELLEKISDFHSEIENLKRKEKQREAEIREEYDKKMMEMIKNESKVSPTFLKFSEVIDDLREQLNKKEASHLARCQQLGETLIERNKDIENLKRNENSLKIEIIGLKQKIEEAERKGNEDKLKEKEIEIAQANRKLEANLKERINLEAQIRESERSWEKRMEDAQEAFAVQISKIESICIKKDERIRELESAVDGLDDLQKLIEKTENSRRIEQENRERLEKELKNLYGKLDAVNEEKETFMAGIRLERNILEQSVVELKKQLETTPETVAEVTKLRTALRESENKRFNDKERYQTLLSEMKVALKSIEKQQRNTQNKLRETLAAKLL</sequence>
<accession>A0A8S1EL47</accession>
<name>A0A8S1EL47_9PELO</name>
<feature type="coiled-coil region" evidence="1">
    <location>
        <begin position="334"/>
        <end position="407"/>
    </location>
</feature>
<evidence type="ECO:0000313" key="2">
    <source>
        <dbReference type="EMBL" id="CAB3404556.1"/>
    </source>
</evidence>
<organism evidence="2 3">
    <name type="scientific">Caenorhabditis bovis</name>
    <dbReference type="NCBI Taxonomy" id="2654633"/>
    <lineage>
        <taxon>Eukaryota</taxon>
        <taxon>Metazoa</taxon>
        <taxon>Ecdysozoa</taxon>
        <taxon>Nematoda</taxon>
        <taxon>Chromadorea</taxon>
        <taxon>Rhabditida</taxon>
        <taxon>Rhabditina</taxon>
        <taxon>Rhabditomorpha</taxon>
        <taxon>Rhabditoidea</taxon>
        <taxon>Rhabditidae</taxon>
        <taxon>Peloderinae</taxon>
        <taxon>Caenorhabditis</taxon>
    </lineage>
</organism>
<protein>
    <submittedName>
        <fullName evidence="2">Uncharacterized protein</fullName>
    </submittedName>
</protein>
<keyword evidence="3" id="KW-1185">Reference proteome</keyword>
<keyword evidence="1" id="KW-0175">Coiled coil</keyword>
<feature type="coiled-coil region" evidence="1">
    <location>
        <begin position="220"/>
        <end position="301"/>
    </location>
</feature>
<evidence type="ECO:0000313" key="3">
    <source>
        <dbReference type="Proteomes" id="UP000494206"/>
    </source>
</evidence>
<reference evidence="2 3" key="1">
    <citation type="submission" date="2020-04" db="EMBL/GenBank/DDBJ databases">
        <authorList>
            <person name="Laetsch R D."/>
            <person name="Stevens L."/>
            <person name="Kumar S."/>
            <person name="Blaxter L. M."/>
        </authorList>
    </citation>
    <scope>NUCLEOTIDE SEQUENCE [LARGE SCALE GENOMIC DNA]</scope>
</reference>
<gene>
    <name evidence="2" type="ORF">CBOVIS_LOCUS6872</name>
</gene>
<dbReference type="OrthoDB" id="5860291at2759"/>
<proteinExistence type="predicted"/>
<evidence type="ECO:0000256" key="1">
    <source>
        <dbReference type="SAM" id="Coils"/>
    </source>
</evidence>